<dbReference type="PANTHER" id="PTHR45769:SF3">
    <property type="entry name" value="ADENOSINE KINASE"/>
    <property type="match status" value="1"/>
</dbReference>
<dbReference type="STRING" id="70415.A0A5S6QWS3"/>
<dbReference type="SUPFAM" id="SSF53613">
    <property type="entry name" value="Ribokinase-like"/>
    <property type="match status" value="1"/>
</dbReference>
<dbReference type="GO" id="GO:0044209">
    <property type="term" value="P:AMP salvage"/>
    <property type="evidence" value="ECO:0007669"/>
    <property type="project" value="UniProtKB-UniRule"/>
</dbReference>
<sequence length="74" mass="8252">MMPRKGLLLGLGNPLLDIEAHVDDEFLEKWGLKADGAILCDDKRATMFLDIVKNYRVQYIAGGSTQNSMRVAQV</sequence>
<keyword evidence="4 6" id="KW-0418">Kinase</keyword>
<evidence type="ECO:0000256" key="2">
    <source>
        <dbReference type="ARBA" id="ARBA00022679"/>
    </source>
</evidence>
<dbReference type="AlphaFoldDB" id="A0A5S6QWS3"/>
<evidence type="ECO:0000313" key="8">
    <source>
        <dbReference type="WBParaSite" id="TMUE_3000011568.1"/>
    </source>
</evidence>
<dbReference type="EC" id="2.7.1.20" evidence="6"/>
<dbReference type="GO" id="GO:0006166">
    <property type="term" value="P:purine ribonucleoside salvage"/>
    <property type="evidence" value="ECO:0007669"/>
    <property type="project" value="UniProtKB-KW"/>
</dbReference>
<comment type="catalytic activity">
    <reaction evidence="6">
        <text>adenosine + ATP = AMP + ADP + H(+)</text>
        <dbReference type="Rhea" id="RHEA:20824"/>
        <dbReference type="ChEBI" id="CHEBI:15378"/>
        <dbReference type="ChEBI" id="CHEBI:16335"/>
        <dbReference type="ChEBI" id="CHEBI:30616"/>
        <dbReference type="ChEBI" id="CHEBI:456215"/>
        <dbReference type="ChEBI" id="CHEBI:456216"/>
        <dbReference type="EC" id="2.7.1.20"/>
    </reaction>
</comment>
<dbReference type="UniPathway" id="UPA00588">
    <property type="reaction ID" value="UER00659"/>
</dbReference>
<evidence type="ECO:0000256" key="6">
    <source>
        <dbReference type="RuleBase" id="RU368116"/>
    </source>
</evidence>
<dbReference type="Gene3D" id="3.40.1190.20">
    <property type="match status" value="1"/>
</dbReference>
<dbReference type="InterPro" id="IPR029056">
    <property type="entry name" value="Ribokinase-like"/>
</dbReference>
<evidence type="ECO:0000313" key="7">
    <source>
        <dbReference type="Proteomes" id="UP000046395"/>
    </source>
</evidence>
<protein>
    <recommendedName>
        <fullName evidence="6">Adenosine kinase</fullName>
        <shortName evidence="6">AK</shortName>
        <ecNumber evidence="6">2.7.1.20</ecNumber>
    </recommendedName>
    <alternativeName>
        <fullName evidence="6">Adenosine 5'-phosphotransferase</fullName>
    </alternativeName>
</protein>
<keyword evidence="6" id="KW-0460">Magnesium</keyword>
<name>A0A5S6QWS3_TRIMR</name>
<dbReference type="GO" id="GO:0006144">
    <property type="term" value="P:purine nucleobase metabolic process"/>
    <property type="evidence" value="ECO:0007669"/>
    <property type="project" value="TreeGrafter"/>
</dbReference>
<dbReference type="Gene3D" id="3.30.1110.10">
    <property type="match status" value="1"/>
</dbReference>
<dbReference type="InterPro" id="IPR001805">
    <property type="entry name" value="Adenokinase"/>
</dbReference>
<accession>A0A5S6QWS3</accession>
<comment type="function">
    <text evidence="6">ATP dependent phosphorylation of adenosine and other related nucleoside analogs to monophosphate derivatives.</text>
</comment>
<evidence type="ECO:0000256" key="3">
    <source>
        <dbReference type="ARBA" id="ARBA00022741"/>
    </source>
</evidence>
<keyword evidence="5 6" id="KW-0067">ATP-binding</keyword>
<comment type="cofactor">
    <cofactor evidence="6">
        <name>Mg(2+)</name>
        <dbReference type="ChEBI" id="CHEBI:18420"/>
    </cofactor>
    <text evidence="6">Binds 3 Mg(2+) ions per subunit.</text>
</comment>
<evidence type="ECO:0000256" key="5">
    <source>
        <dbReference type="ARBA" id="ARBA00022840"/>
    </source>
</evidence>
<reference evidence="8" key="1">
    <citation type="submission" date="2019-12" db="UniProtKB">
        <authorList>
            <consortium name="WormBaseParasite"/>
        </authorList>
    </citation>
    <scope>IDENTIFICATION</scope>
</reference>
<proteinExistence type="inferred from homology"/>
<dbReference type="PANTHER" id="PTHR45769">
    <property type="entry name" value="ADENOSINE KINASE"/>
    <property type="match status" value="1"/>
</dbReference>
<comment type="similarity">
    <text evidence="1 6">Belongs to the carbohydrate kinase PfkB family.</text>
</comment>
<dbReference type="GO" id="GO:0005634">
    <property type="term" value="C:nucleus"/>
    <property type="evidence" value="ECO:0007669"/>
    <property type="project" value="UniProtKB-SubCell"/>
</dbReference>
<dbReference type="WBParaSite" id="TMUE_3000011568.1">
    <property type="protein sequence ID" value="TMUE_3000011568.1"/>
    <property type="gene ID" value="WBGene00302806"/>
</dbReference>
<evidence type="ECO:0000256" key="1">
    <source>
        <dbReference type="ARBA" id="ARBA00010688"/>
    </source>
</evidence>
<dbReference type="GO" id="GO:0004001">
    <property type="term" value="F:adenosine kinase activity"/>
    <property type="evidence" value="ECO:0007669"/>
    <property type="project" value="UniProtKB-UniRule"/>
</dbReference>
<comment type="subunit">
    <text evidence="6">Monomer.</text>
</comment>
<keyword evidence="6" id="KW-0539">Nucleus</keyword>
<comment type="pathway">
    <text evidence="6">Purine metabolism; AMP biosynthesis via salvage pathway; AMP from adenosine: step 1/1.</text>
</comment>
<organism evidence="7 8">
    <name type="scientific">Trichuris muris</name>
    <name type="common">Mouse whipworm</name>
    <dbReference type="NCBI Taxonomy" id="70415"/>
    <lineage>
        <taxon>Eukaryota</taxon>
        <taxon>Metazoa</taxon>
        <taxon>Ecdysozoa</taxon>
        <taxon>Nematoda</taxon>
        <taxon>Enoplea</taxon>
        <taxon>Dorylaimia</taxon>
        <taxon>Trichinellida</taxon>
        <taxon>Trichuridae</taxon>
        <taxon>Trichuris</taxon>
    </lineage>
</organism>
<comment type="subcellular location">
    <subcellularLocation>
        <location evidence="6">Nucleus</location>
    </subcellularLocation>
</comment>
<dbReference type="Proteomes" id="UP000046395">
    <property type="component" value="Unassembled WGS sequence"/>
</dbReference>
<dbReference type="GO" id="GO:0005829">
    <property type="term" value="C:cytosol"/>
    <property type="evidence" value="ECO:0007669"/>
    <property type="project" value="TreeGrafter"/>
</dbReference>
<keyword evidence="7" id="KW-1185">Reference proteome</keyword>
<keyword evidence="6" id="KW-0660">Purine salvage</keyword>
<keyword evidence="2 6" id="KW-0808">Transferase</keyword>
<keyword evidence="3 6" id="KW-0547">Nucleotide-binding</keyword>
<evidence type="ECO:0000256" key="4">
    <source>
        <dbReference type="ARBA" id="ARBA00022777"/>
    </source>
</evidence>
<dbReference type="GO" id="GO:0005524">
    <property type="term" value="F:ATP binding"/>
    <property type="evidence" value="ECO:0007669"/>
    <property type="project" value="UniProtKB-UniRule"/>
</dbReference>